<protein>
    <submittedName>
        <fullName evidence="1">Uncharacterized protein</fullName>
    </submittedName>
</protein>
<dbReference type="EMBL" id="JACXVP010000004">
    <property type="protein sequence ID" value="KAG5609257.1"/>
    <property type="molecule type" value="Genomic_DNA"/>
</dbReference>
<evidence type="ECO:0000313" key="1">
    <source>
        <dbReference type="EMBL" id="KAG5609257.1"/>
    </source>
</evidence>
<sequence length="96" mass="11030">MLSRGFIRNSLSAYEVGEFELLRLLLVVGLFYRVEGCGTEADAAFVEWPPRPSSSGKRWRICGLGRRFKPHTMQSRARGKKDPCQKYYTTEEELVV</sequence>
<reference evidence="1 2" key="1">
    <citation type="submission" date="2020-09" db="EMBL/GenBank/DDBJ databases">
        <title>De no assembly of potato wild relative species, Solanum commersonii.</title>
        <authorList>
            <person name="Cho K."/>
        </authorList>
    </citation>
    <scope>NUCLEOTIDE SEQUENCE [LARGE SCALE GENOMIC DNA]</scope>
    <source>
        <strain evidence="1">LZ3.2</strain>
        <tissue evidence="1">Leaf</tissue>
    </source>
</reference>
<dbReference type="AlphaFoldDB" id="A0A9J5Z8Q5"/>
<evidence type="ECO:0000313" key="2">
    <source>
        <dbReference type="Proteomes" id="UP000824120"/>
    </source>
</evidence>
<name>A0A9J5Z8Q5_SOLCO</name>
<accession>A0A9J5Z8Q5</accession>
<gene>
    <name evidence="1" type="ORF">H5410_020538</name>
</gene>
<keyword evidence="2" id="KW-1185">Reference proteome</keyword>
<comment type="caution">
    <text evidence="1">The sequence shown here is derived from an EMBL/GenBank/DDBJ whole genome shotgun (WGS) entry which is preliminary data.</text>
</comment>
<organism evidence="1 2">
    <name type="scientific">Solanum commersonii</name>
    <name type="common">Commerson's wild potato</name>
    <name type="synonym">Commerson's nightshade</name>
    <dbReference type="NCBI Taxonomy" id="4109"/>
    <lineage>
        <taxon>Eukaryota</taxon>
        <taxon>Viridiplantae</taxon>
        <taxon>Streptophyta</taxon>
        <taxon>Embryophyta</taxon>
        <taxon>Tracheophyta</taxon>
        <taxon>Spermatophyta</taxon>
        <taxon>Magnoliopsida</taxon>
        <taxon>eudicotyledons</taxon>
        <taxon>Gunneridae</taxon>
        <taxon>Pentapetalae</taxon>
        <taxon>asterids</taxon>
        <taxon>lamiids</taxon>
        <taxon>Solanales</taxon>
        <taxon>Solanaceae</taxon>
        <taxon>Solanoideae</taxon>
        <taxon>Solaneae</taxon>
        <taxon>Solanum</taxon>
    </lineage>
</organism>
<dbReference type="Proteomes" id="UP000824120">
    <property type="component" value="Chromosome 4"/>
</dbReference>
<proteinExistence type="predicted"/>